<name>A0ABQ7IZM8_9HELO</name>
<gene>
    <name evidence="1" type="ORF">EAE98_000730</name>
</gene>
<organism evidence="1 2">
    <name type="scientific">Botrytis deweyae</name>
    <dbReference type="NCBI Taxonomy" id="2478750"/>
    <lineage>
        <taxon>Eukaryota</taxon>
        <taxon>Fungi</taxon>
        <taxon>Dikarya</taxon>
        <taxon>Ascomycota</taxon>
        <taxon>Pezizomycotina</taxon>
        <taxon>Leotiomycetes</taxon>
        <taxon>Helotiales</taxon>
        <taxon>Sclerotiniaceae</taxon>
        <taxon>Botrytis</taxon>
    </lineage>
</organism>
<accession>A0ABQ7IZM8</accession>
<comment type="caution">
    <text evidence="1">The sequence shown here is derived from an EMBL/GenBank/DDBJ whole genome shotgun (WGS) entry which is preliminary data.</text>
</comment>
<evidence type="ECO:0000313" key="1">
    <source>
        <dbReference type="EMBL" id="KAF7938392.1"/>
    </source>
</evidence>
<evidence type="ECO:0000313" key="2">
    <source>
        <dbReference type="Proteomes" id="UP000783213"/>
    </source>
</evidence>
<dbReference type="RefSeq" id="XP_038814614.1">
    <property type="nucleotide sequence ID" value="XM_038948348.1"/>
</dbReference>
<proteinExistence type="predicted"/>
<dbReference type="Proteomes" id="UP000783213">
    <property type="component" value="Unassembled WGS sequence"/>
</dbReference>
<keyword evidence="2" id="KW-1185">Reference proteome</keyword>
<protein>
    <submittedName>
        <fullName evidence="1">Uncharacterized protein</fullName>
    </submittedName>
</protein>
<dbReference type="EMBL" id="RCSX01000002">
    <property type="protein sequence ID" value="KAF7938392.1"/>
    <property type="molecule type" value="Genomic_DNA"/>
</dbReference>
<sequence>MYLQSVRLSSGLKRSFNSCHWGKLVELPKPGEPVEAPVISEAEVFVPFHSRGEKGQEREKETYTSVILYTVDSSV</sequence>
<reference evidence="1 2" key="1">
    <citation type="journal article" date="2020" name="Genome Biol. Evol.">
        <title>Comparative genomics of Sclerotiniaceae.</title>
        <authorList>
            <person name="Valero Jimenez C.A."/>
            <person name="Steentjes M."/>
            <person name="Scholten O.E."/>
            <person name="Van Kan J.A.L."/>
        </authorList>
    </citation>
    <scope>NUCLEOTIDE SEQUENCE [LARGE SCALE GENOMIC DNA]</scope>
    <source>
        <strain evidence="1 2">B1</strain>
    </source>
</reference>
<dbReference type="GeneID" id="62227505"/>